<evidence type="ECO:0000259" key="1">
    <source>
        <dbReference type="Pfam" id="PF20150"/>
    </source>
</evidence>
<evidence type="ECO:0000313" key="2">
    <source>
        <dbReference type="EMBL" id="KAG9496263.1"/>
    </source>
</evidence>
<dbReference type="EMBL" id="JAHBCI010000010">
    <property type="protein sequence ID" value="KAG9496263.1"/>
    <property type="molecule type" value="Genomic_DNA"/>
</dbReference>
<dbReference type="GeneID" id="68320703"/>
<keyword evidence="3" id="KW-1185">Reference proteome</keyword>
<organism evidence="2 3">
    <name type="scientific">Fusarium musae</name>
    <dbReference type="NCBI Taxonomy" id="1042133"/>
    <lineage>
        <taxon>Eukaryota</taxon>
        <taxon>Fungi</taxon>
        <taxon>Dikarya</taxon>
        <taxon>Ascomycota</taxon>
        <taxon>Pezizomycotina</taxon>
        <taxon>Sordariomycetes</taxon>
        <taxon>Hypocreomycetidae</taxon>
        <taxon>Hypocreales</taxon>
        <taxon>Nectriaceae</taxon>
        <taxon>Fusarium</taxon>
    </lineage>
</organism>
<evidence type="ECO:0000313" key="3">
    <source>
        <dbReference type="Proteomes" id="UP000827133"/>
    </source>
</evidence>
<dbReference type="PANTHER" id="PTHR35910">
    <property type="entry name" value="2EXR DOMAIN-CONTAINING PROTEIN"/>
    <property type="match status" value="1"/>
</dbReference>
<name>A0A9P8D6H3_9HYPO</name>
<dbReference type="KEGG" id="fmu:J7337_012847"/>
<dbReference type="PANTHER" id="PTHR35910:SF6">
    <property type="entry name" value="2EXR DOMAIN-CONTAINING PROTEIN"/>
    <property type="match status" value="1"/>
</dbReference>
<dbReference type="AlphaFoldDB" id="A0A9P8D6H3"/>
<dbReference type="Proteomes" id="UP000827133">
    <property type="component" value="Unassembled WGS sequence"/>
</dbReference>
<comment type="caution">
    <text evidence="2">The sequence shown here is derived from an EMBL/GenBank/DDBJ whole genome shotgun (WGS) entry which is preliminary data.</text>
</comment>
<accession>A0A9P8D6H3</accession>
<dbReference type="RefSeq" id="XP_044675263.1">
    <property type="nucleotide sequence ID" value="XM_044830347.1"/>
</dbReference>
<dbReference type="InterPro" id="IPR045518">
    <property type="entry name" value="2EXR"/>
</dbReference>
<gene>
    <name evidence="2" type="ORF">J7337_012847</name>
</gene>
<feature type="domain" description="2EXR" evidence="1">
    <location>
        <begin position="5"/>
        <end position="112"/>
    </location>
</feature>
<protein>
    <recommendedName>
        <fullName evidence="1">2EXR domain-containing protein</fullName>
    </recommendedName>
</protein>
<proteinExistence type="predicted"/>
<sequence>MASVFHLFSALPTELRLLIWKDAIRPDLPAAHILRLRDPGSDILDRPRDSIHFTRLHNPGDCAAIPLLNKYIDGIDNDSYYNISTYLIDAGLWTACHESRLMMQKTFLFDPRRYRSWTWTGHYTSGGAPLYITIRYNEDLVIIQPDKFDLECLDGERLSLLYSLKNIGIEYRPELGIELNEEDEGGDDALAYWNVFDFVGGRISGVTVWLIDHNLRRKMDAPPYVEKRVRLAHETDNISFYAADRKFSSIGLESKDEECLAHWEYINPVADGDYGKFSLYFADRLYELYKDRLDENEGHAPRFGFLGWDGL</sequence>
<dbReference type="Pfam" id="PF20150">
    <property type="entry name" value="2EXR"/>
    <property type="match status" value="1"/>
</dbReference>
<reference evidence="2" key="1">
    <citation type="journal article" date="2021" name="Mol. Plant Microbe Interact.">
        <title>Telomere to telomere genome assembly of Fusarium musae F31, causal agent of crown rot disease of banana.</title>
        <authorList>
            <person name="Degradi L."/>
            <person name="Tava V."/>
            <person name="Kunova A."/>
            <person name="Cortesi P."/>
            <person name="Saracchi M."/>
            <person name="Pasquali M."/>
        </authorList>
    </citation>
    <scope>NUCLEOTIDE SEQUENCE</scope>
    <source>
        <strain evidence="2">F31</strain>
    </source>
</reference>